<feature type="non-terminal residue" evidence="1">
    <location>
        <position position="1"/>
    </location>
</feature>
<comment type="caution">
    <text evidence="1">The sequence shown here is derived from an EMBL/GenBank/DDBJ whole genome shotgun (WGS) entry which is preliminary data.</text>
</comment>
<protein>
    <submittedName>
        <fullName evidence="1">122_t:CDS:1</fullName>
    </submittedName>
</protein>
<organism evidence="1 2">
    <name type="scientific">Cetraspora pellucida</name>
    <dbReference type="NCBI Taxonomy" id="1433469"/>
    <lineage>
        <taxon>Eukaryota</taxon>
        <taxon>Fungi</taxon>
        <taxon>Fungi incertae sedis</taxon>
        <taxon>Mucoromycota</taxon>
        <taxon>Glomeromycotina</taxon>
        <taxon>Glomeromycetes</taxon>
        <taxon>Diversisporales</taxon>
        <taxon>Gigasporaceae</taxon>
        <taxon>Cetraspora</taxon>
    </lineage>
</organism>
<name>A0ACA9LLP7_9GLOM</name>
<dbReference type="Proteomes" id="UP000789366">
    <property type="component" value="Unassembled WGS sequence"/>
</dbReference>
<evidence type="ECO:0000313" key="1">
    <source>
        <dbReference type="EMBL" id="CAG8529332.1"/>
    </source>
</evidence>
<evidence type="ECO:0000313" key="2">
    <source>
        <dbReference type="Proteomes" id="UP000789366"/>
    </source>
</evidence>
<accession>A0ACA9LLP7</accession>
<reference evidence="1" key="1">
    <citation type="submission" date="2021-06" db="EMBL/GenBank/DDBJ databases">
        <authorList>
            <person name="Kallberg Y."/>
            <person name="Tangrot J."/>
            <person name="Rosling A."/>
        </authorList>
    </citation>
    <scope>NUCLEOTIDE SEQUENCE</scope>
    <source>
        <strain evidence="1">28 12/20/2015</strain>
    </source>
</reference>
<gene>
    <name evidence="1" type="ORF">SPELUC_LOCUS4293</name>
</gene>
<proteinExistence type="predicted"/>
<keyword evidence="2" id="KW-1185">Reference proteome</keyword>
<dbReference type="EMBL" id="CAJVPW010003776">
    <property type="protein sequence ID" value="CAG8529332.1"/>
    <property type="molecule type" value="Genomic_DNA"/>
</dbReference>
<sequence>QYQEGIINKEKKSILSESLKVVDLAEQVFGANHARSRLANEINEWHPISGKVNENIRQAYVEHGHGGCWNAPNYHINNVICIDMKECYPASMRGQGECTPWFNRFGHPTHYLVRVVINRELPEDDITGFAQVRSFKFASNIHSAIPVWYGKYFACRSEEGCGKEKGWAPIVLLQYLLEVDEGELDFLIKDCTNAGTFAEREKCLLRFILTYYEGHQPQYTHLRALMLAYAHINLLEMLRRFDPNEVVRIATDSIYVRKEALYKIENIPAFFKQVENRHWESIKNIPESTASSIYDPITRCWKSYLNGGGDSGKTTHAIRIFKNINMVVFTHTNALAKDFQEKCDVKAQTWHSFFRWNGVEEWTPECMGKKKFPRVHADYYEEVLTDYHTKCPKLRELKKAMRILPTIEKWKHFKKKWTPSDRILSAHCLSRRIASQKCLELHHIKYPDLPVPLIYRPRDGCKQNCLVPIPGSSEKQELVKNNINLGYAMTVHTSQGMTLEAPQRVWVIDEHLAWNNLIYLAVGCVEYLNQLVRIEGPPLPPEIEEAKNKKAIERSLRPFISEKLVGYMDQDKKKDCEFNLSDWNDARDLDQWTADRIDNKLGHIEGNVRLICLEYMVKQFNDSVMDFYMKVKASTSDSEKQVREIFINGLSPENYLEAEKFESGILLNELVGRLWVLESERKAKYIKLKAEQRRTYQKIPKRAELLKALGINILKGHSNSLASNITIPELENCHECNEEILLNPPKAFTTLVCDHILHHDCLEKSNRDKQKTCPICFVDNEGMASAEVQNVDMSEAVEDEGEETSNLTGAVSKLSVDSSKAIPRNETKSMEPDKVQGLIKELSIPSKPIDDNDRGNKSKESKPINLLQLYYNANRAEKHVTRAYQEEIRCWYLFAKKFEKRVKEIKNDNSRYNDQQARGLVYGKVATNLPGFTRDNLRKKTAKARNIYKLFGESYDPDTKKIVKGIGIEKIERIRTYKDFLEEYDDKNDLSEKIGIYLRSLEVIADNEEGQRSKRAKELLLKYRERVVLRSRLKADLNNRPDRQKARNLNNGRISGNPSISINNSTVSGNVQGIVSKRKVISDALGQKNIQTKKQRLPYVEQNIENEDVKKGLPLFFESSQLLSLQEMISETIKSSEGLDIKLLKWQQHTLQQLSSGICHPSKQNIHNILGASSIFYFQQKNEQGYSDFLTSDESLAIWSRVTSKFKKLSIPEEIIEFVKKQKKSFQQDSLETIERIDVESKASKLRRGYGRCPDYKLNNKDGTRTGVLAEVTSPKRKGDEPKIYWDIYRGAINAKDEIDQDIKQNEICPDEAKRIIIFIVGFKMSVCILGLLSPGIYILAEVDSLIIPKTDNALDILGDRICTTPPQTNYLTWLRPTATTPDKADN</sequence>